<keyword evidence="1" id="KW-1134">Transmembrane beta strand</keyword>
<dbReference type="Pfam" id="PF13715">
    <property type="entry name" value="CarbopepD_reg_2"/>
    <property type="match status" value="1"/>
</dbReference>
<feature type="domain" description="Protein FecR C-terminal" evidence="3">
    <location>
        <begin position="46"/>
        <end position="110"/>
    </location>
</feature>
<evidence type="ECO:0000259" key="3">
    <source>
        <dbReference type="Pfam" id="PF16344"/>
    </source>
</evidence>
<accession>A0A291QP77</accession>
<dbReference type="InterPro" id="IPR008969">
    <property type="entry name" value="CarboxyPept-like_regulatory"/>
</dbReference>
<proteinExistence type="inferred from homology"/>
<comment type="subcellular location">
    <subcellularLocation>
        <location evidence="1">Cell outer membrane</location>
        <topology evidence="1">Multi-pass membrane protein</topology>
    </subcellularLocation>
</comment>
<dbReference type="EMBL" id="CP023777">
    <property type="protein sequence ID" value="ATL45682.1"/>
    <property type="molecule type" value="Genomic_DNA"/>
</dbReference>
<dbReference type="Gene3D" id="2.170.130.10">
    <property type="entry name" value="TonB-dependent receptor, plug domain"/>
    <property type="match status" value="1"/>
</dbReference>
<dbReference type="RefSeq" id="WP_098192072.1">
    <property type="nucleotide sequence ID" value="NZ_CP023777.1"/>
</dbReference>
<evidence type="ECO:0000256" key="1">
    <source>
        <dbReference type="PROSITE-ProRule" id="PRU01360"/>
    </source>
</evidence>
<keyword evidence="1" id="KW-0812">Transmembrane</keyword>
<dbReference type="NCBIfam" id="TIGR04057">
    <property type="entry name" value="SusC_RagA_signa"/>
    <property type="match status" value="1"/>
</dbReference>
<dbReference type="Pfam" id="PF16344">
    <property type="entry name" value="FecR_C"/>
    <property type="match status" value="1"/>
</dbReference>
<name>A0A291QP77_9BACT</name>
<dbReference type="InterPro" id="IPR032508">
    <property type="entry name" value="FecR_C"/>
</dbReference>
<protein>
    <submittedName>
        <fullName evidence="4">Uncharacterized protein</fullName>
    </submittedName>
</protein>
<comment type="similarity">
    <text evidence="1">Belongs to the TonB-dependent receptor family.</text>
</comment>
<dbReference type="AlphaFoldDB" id="A0A291QP77"/>
<dbReference type="SUPFAM" id="SSF56935">
    <property type="entry name" value="Porins"/>
    <property type="match status" value="1"/>
</dbReference>
<evidence type="ECO:0000313" key="5">
    <source>
        <dbReference type="Proteomes" id="UP000220133"/>
    </source>
</evidence>
<reference evidence="4 5" key="1">
    <citation type="submission" date="2017-10" db="EMBL/GenBank/DDBJ databases">
        <title>Paenichitinophaga pekingensis gen. nov., sp. nov., isolated from activated sludge.</title>
        <authorList>
            <person name="Jin D."/>
            <person name="Kong X."/>
            <person name="Deng Y."/>
            <person name="Bai Z."/>
        </authorList>
    </citation>
    <scope>NUCLEOTIDE SEQUENCE [LARGE SCALE GENOMIC DNA]</scope>
    <source>
        <strain evidence="4 5">13</strain>
    </source>
</reference>
<organism evidence="4 5">
    <name type="scientific">Chitinophaga caeni</name>
    <dbReference type="NCBI Taxonomy" id="2029983"/>
    <lineage>
        <taxon>Bacteria</taxon>
        <taxon>Pseudomonadati</taxon>
        <taxon>Bacteroidota</taxon>
        <taxon>Chitinophagia</taxon>
        <taxon>Chitinophagales</taxon>
        <taxon>Chitinophagaceae</taxon>
        <taxon>Chitinophaga</taxon>
    </lineage>
</organism>
<keyword evidence="5" id="KW-1185">Reference proteome</keyword>
<dbReference type="GO" id="GO:0009279">
    <property type="term" value="C:cell outer membrane"/>
    <property type="evidence" value="ECO:0007669"/>
    <property type="project" value="UniProtKB-SubCell"/>
</dbReference>
<evidence type="ECO:0000259" key="2">
    <source>
        <dbReference type="Pfam" id="PF07715"/>
    </source>
</evidence>
<dbReference type="OrthoDB" id="9768177at2"/>
<dbReference type="PROSITE" id="PS52016">
    <property type="entry name" value="TONB_DEPENDENT_REC_3"/>
    <property type="match status" value="1"/>
</dbReference>
<evidence type="ECO:0000313" key="4">
    <source>
        <dbReference type="EMBL" id="ATL45682.1"/>
    </source>
</evidence>
<keyword evidence="1" id="KW-0998">Cell outer membrane</keyword>
<dbReference type="SUPFAM" id="SSF49464">
    <property type="entry name" value="Carboxypeptidase regulatory domain-like"/>
    <property type="match status" value="1"/>
</dbReference>
<feature type="domain" description="TonB-dependent receptor plug" evidence="2">
    <location>
        <begin position="216"/>
        <end position="327"/>
    </location>
</feature>
<sequence>MQLHVCRLSGHRVTKRLTYACWVLILFLSPYFNTTVIAQVKKNVSIENMPTEKAFDKIAQLYKVRFFYTGSTLTQQQNIQVPAGEKSLEEILQYLSNEYKFVFKRTNNMISVSLQSASQEKIVKGRVGLFEGDGIIYNAGIVIREEGTQNAAITDDKGYFSIKLKSTDPNLLISCIGYETASIKPSGQSQVNVTLQQAINKIPEVVIATGYQNLAKKNTTGAYASINEKTLERRSSQSIEQVLEGAIPGLTIATSYSGPSSSRSQGGMDIQIRGGSAVQSNRNGPLIIVDGFPVNKLPDNLNDVAKIDVLKDAAAAAIWGARASNGVIVITTRRGKEGKINIQYASNVYFTSRPDYSQLRRAGAADLVDYDKELYDKGFIIPEIFEGSYSGYSPSFDLLFKLNRGLLTDAEFQQKQDSLGSLSNSQQVHDLLLRTGIRQNHYLSLSGGGKGYRFMVSGSFDKGKSVYLGNESQSVQLNTRSDFELTRSLRLSVDMNAVFQDAESVSGLSSDLQQLPPYQLLVDPQGNYLYDYTQFNKVENDRLIGLGYADNGKNLLQEARIADNNDKSFAIRSNVTSEWKIAKGLSLRSSFLYDRLKSSKRYLIPQDAYSNRSFTNRYTTLDADNKAVYNLPQGQRLDRGETTNNNWAWRSQLNYTNMFDAVHFVSVVGGFELKKYVTEGYTTSKFGYNDDLLSWQPVDQKTLLAGGLTWWDGSRVPIFDASSYDRFLLTM</sequence>
<gene>
    <name evidence="4" type="ORF">COR50_00065</name>
</gene>
<dbReference type="InterPro" id="IPR039426">
    <property type="entry name" value="TonB-dep_rcpt-like"/>
</dbReference>
<dbReference type="Proteomes" id="UP000220133">
    <property type="component" value="Chromosome"/>
</dbReference>
<dbReference type="KEGG" id="cbae:COR50_00065"/>
<keyword evidence="1" id="KW-0472">Membrane</keyword>
<dbReference type="InterPro" id="IPR023997">
    <property type="entry name" value="TonB-dep_OMP_SusC/RagA_CS"/>
</dbReference>
<dbReference type="Pfam" id="PF07715">
    <property type="entry name" value="Plug"/>
    <property type="match status" value="1"/>
</dbReference>
<dbReference type="InterPro" id="IPR037066">
    <property type="entry name" value="Plug_dom_sf"/>
</dbReference>
<dbReference type="Gene3D" id="3.55.50.30">
    <property type="match status" value="1"/>
</dbReference>
<keyword evidence="1" id="KW-0813">Transport</keyword>
<dbReference type="InterPro" id="IPR012910">
    <property type="entry name" value="Plug_dom"/>
</dbReference>